<keyword evidence="3" id="KW-1185">Reference proteome</keyword>
<sequence length="699" mass="76578">MFPPNDNDWITYIQTAVPNNEQPCWVDIVGDTQYPAAYYYLSPTPDPNPTEVAFRMRLNGNPLSLNPLEYKLKEFVWGVVIRSHFNAVLFTILVNASGSVYRLQVRDSTSTLVYNEPIALNSPSQPSDNVRVADAGAHFPCASPVMPDEDYFLDFTLPTSAFAGFNFVSSTYRLCYFTSTQDIVINKEFVCGMILNPPAGTPVLCVTKQIVSGPTTVCTDDIHTWVLVITLYNCGTVPVTNVVLTDTISSDIVLSSPPVFIPSANVVYVPRTATWNVGTINPGDTVALTIIISGSFVMPGHYILNSGTVTGTDLTPIIFGDHGILVYGQDQLTADKEIVSGPLTVESCKISTWTLRITVTNTGESDIPNVIVIDQFSSAFTIESGPQFTASAGTVSILGKEITWTISNLAGNSSETLLITVTGFFSGEGHFTFDTGSIFDQCMETVTFQDTGIDVLPAAIPHPIKVSGEIRDCQTGEPLEDVSATIYNSRCKIIGTDTFSGQYELHLPAGTYTVLFEKEGYRDKFLALVLQSDADIQTDVEMAPETPALPAQADGDGGIRELDLFAGILCQKIDAEIVYSSLICVNSTARVECLNDVIDSFSSAVLCGAKLRLAVNLEKNLVYRLNQSKYFTYDERMFSLCFPLRQDGKCSDKKCYVQVKHVDFCKEENLVYNVAHLRFIAYLFNKDDVLVPGTPEDEC</sequence>
<proteinExistence type="predicted"/>
<dbReference type="RefSeq" id="WP_084233843.1">
    <property type="nucleotide sequence ID" value="NZ_FWXW01000002.1"/>
</dbReference>
<reference evidence="2 3" key="1">
    <citation type="submission" date="2017-04" db="EMBL/GenBank/DDBJ databases">
        <authorList>
            <person name="Afonso C.L."/>
            <person name="Miller P.J."/>
            <person name="Scott M.A."/>
            <person name="Spackman E."/>
            <person name="Goraichik I."/>
            <person name="Dimitrov K.M."/>
            <person name="Suarez D.L."/>
            <person name="Swayne D.E."/>
        </authorList>
    </citation>
    <scope>NUCLEOTIDE SEQUENCE [LARGE SCALE GENOMIC DNA]</scope>
    <source>
        <strain evidence="2 3">DSM 12816</strain>
    </source>
</reference>
<dbReference type="EMBL" id="FWXW01000002">
    <property type="protein sequence ID" value="SMC49247.1"/>
    <property type="molecule type" value="Genomic_DNA"/>
</dbReference>
<evidence type="ECO:0000313" key="2">
    <source>
        <dbReference type="EMBL" id="SMC49247.1"/>
    </source>
</evidence>
<gene>
    <name evidence="2" type="ORF">SAMN02745168_1225</name>
</gene>
<dbReference type="InterPro" id="IPR001434">
    <property type="entry name" value="OmcB-like_DUF11"/>
</dbReference>
<dbReference type="Pfam" id="PF01345">
    <property type="entry name" value="DUF11"/>
    <property type="match status" value="1"/>
</dbReference>
<dbReference type="InterPro" id="IPR008969">
    <property type="entry name" value="CarboxyPept-like_regulatory"/>
</dbReference>
<dbReference type="Gene3D" id="2.60.40.1170">
    <property type="entry name" value="Mu homology domain, subdomain B"/>
    <property type="match status" value="1"/>
</dbReference>
<evidence type="ECO:0000313" key="3">
    <source>
        <dbReference type="Proteomes" id="UP000192790"/>
    </source>
</evidence>
<dbReference type="STRING" id="1122930.SAMN02745168_1225"/>
<accession>A0A1W1ZLJ6</accession>
<protein>
    <submittedName>
        <fullName evidence="2">Conserved repeat domain-containing protein</fullName>
    </submittedName>
</protein>
<dbReference type="Proteomes" id="UP000192790">
    <property type="component" value="Unassembled WGS sequence"/>
</dbReference>
<dbReference type="OrthoDB" id="176752at2"/>
<name>A0A1W1ZLJ6_9FIRM</name>
<dbReference type="SUPFAM" id="SSF49464">
    <property type="entry name" value="Carboxypeptidase regulatory domain-like"/>
    <property type="match status" value="1"/>
</dbReference>
<dbReference type="AlphaFoldDB" id="A0A1W1ZLJ6"/>
<organism evidence="2 3">
    <name type="scientific">Papillibacter cinnamivorans DSM 12816</name>
    <dbReference type="NCBI Taxonomy" id="1122930"/>
    <lineage>
        <taxon>Bacteria</taxon>
        <taxon>Bacillati</taxon>
        <taxon>Bacillota</taxon>
        <taxon>Clostridia</taxon>
        <taxon>Eubacteriales</taxon>
        <taxon>Oscillospiraceae</taxon>
        <taxon>Papillibacter</taxon>
    </lineage>
</organism>
<dbReference type="Gene3D" id="2.60.40.1120">
    <property type="entry name" value="Carboxypeptidase-like, regulatory domain"/>
    <property type="match status" value="1"/>
</dbReference>
<evidence type="ECO:0000259" key="1">
    <source>
        <dbReference type="Pfam" id="PF01345"/>
    </source>
</evidence>
<feature type="domain" description="DUF11" evidence="1">
    <location>
        <begin position="352"/>
        <end position="423"/>
    </location>
</feature>